<dbReference type="InterPro" id="IPR035992">
    <property type="entry name" value="Ricin_B-like_lectins"/>
</dbReference>
<protein>
    <recommendedName>
        <fullName evidence="2">MACPF domain-containing protein</fullName>
    </recommendedName>
</protein>
<accession>A0A2D0N4M0</accession>
<dbReference type="SMART" id="SM00457">
    <property type="entry name" value="MACPF"/>
    <property type="match status" value="1"/>
</dbReference>
<evidence type="ECO:0000256" key="1">
    <source>
        <dbReference type="SAM" id="Phobius"/>
    </source>
</evidence>
<reference evidence="3 4" key="1">
    <citation type="submission" date="2017-10" db="EMBL/GenBank/DDBJ databases">
        <title>The draft genome sequence of Lewinella nigricans NBRC 102662.</title>
        <authorList>
            <person name="Wang K."/>
        </authorList>
    </citation>
    <scope>NUCLEOTIDE SEQUENCE [LARGE SCALE GENOMIC DNA]</scope>
    <source>
        <strain evidence="3 4">NBRC 102662</strain>
    </source>
</reference>
<keyword evidence="1" id="KW-0812">Transmembrane</keyword>
<feature type="domain" description="MACPF" evidence="2">
    <location>
        <begin position="181"/>
        <end position="494"/>
    </location>
</feature>
<dbReference type="AlphaFoldDB" id="A0A2D0N4M0"/>
<keyword evidence="1" id="KW-1133">Transmembrane helix</keyword>
<dbReference type="PROSITE" id="PS50231">
    <property type="entry name" value="RICIN_B_LECTIN"/>
    <property type="match status" value="1"/>
</dbReference>
<sequence>MKTPILNHQIFRSLPNYPFIYRKSRNGSTVLRLSHLIGIFILLFAGTSGTAQISTSNYYYLQAVHSGKVVQLARNSNDNGVLINQWDKTGATTQQFKFVPKEDGYYNIVVRSSGKLLDVSQVSQSDGAVFHQWEYWNGDNQKFKLEPAGNGVYFIRARHSGKYLDVSRVSRENGAVLHQWSRTGAGNQQFRLLPVVENTPQNDNLLTAEQQAMLEKCVGKGYRAEKGYADLNYATRPLFVPQELARYASVQETGKFEGRMAQGRSIRQYSNSLSAAASIEGSYGLFSAGISTSFSSSSTQRSDNSFFTWNRVIGYYRLDIDPDRTALLPEVKNDINYMAPNDLFDKYGTHFIQSAFIGARIAFNTYINRSEFTDESDFEASVKASYGTVSGEGSVGTANKTYQDEFTKNASVQVFGGDPALAEAIERDKNNSQFYTNWRNTIRQQMTLADFGDHGLQPIAELAATDVRRNELKTAMKKYLEDHGTPLPEPAPVIRQNSTFVLKSNDGRYLTRPIFKPFPQAYYPIMYVAENIGDFRVAGRFTFNPYSPANLVQNNNVTIMFQEDELMPHWTEGNRDKEQNADWIKKRFLKLGGIIPFAHFWDHDAWAQWTIQKVGAQNGATIYSGDEVYIYHIGTKKYLTTLESGAIGVEESKQIPTGMRDDKFIWKIIVKDSGSETVAR</sequence>
<dbReference type="PROSITE" id="PS51412">
    <property type="entry name" value="MACPF_2"/>
    <property type="match status" value="1"/>
</dbReference>
<dbReference type="CDD" id="cd23458">
    <property type="entry name" value="beta-trefoil_Ricin_AgaB34-like"/>
    <property type="match status" value="1"/>
</dbReference>
<name>A0A2D0N4M0_FLAN2</name>
<dbReference type="RefSeq" id="WP_099153214.1">
    <property type="nucleotide sequence ID" value="NZ_PDUD01000032.1"/>
</dbReference>
<dbReference type="SMART" id="SM00458">
    <property type="entry name" value="RICIN"/>
    <property type="match status" value="1"/>
</dbReference>
<dbReference type="InterPro" id="IPR000772">
    <property type="entry name" value="Ricin_B_lectin"/>
</dbReference>
<proteinExistence type="predicted"/>
<keyword evidence="4" id="KW-1185">Reference proteome</keyword>
<comment type="caution">
    <text evidence="3">The sequence shown here is derived from an EMBL/GenBank/DDBJ whole genome shotgun (WGS) entry which is preliminary data.</text>
</comment>
<evidence type="ECO:0000313" key="3">
    <source>
        <dbReference type="EMBL" id="PHN03377.1"/>
    </source>
</evidence>
<keyword evidence="1" id="KW-0472">Membrane</keyword>
<organism evidence="3 4">
    <name type="scientific">Flavilitoribacter nigricans (strain ATCC 23147 / DSM 23189 / NBRC 102662 / NCIMB 1420 / SS-2)</name>
    <name type="common">Lewinella nigricans</name>
    <dbReference type="NCBI Taxonomy" id="1122177"/>
    <lineage>
        <taxon>Bacteria</taxon>
        <taxon>Pseudomonadati</taxon>
        <taxon>Bacteroidota</taxon>
        <taxon>Saprospiria</taxon>
        <taxon>Saprospirales</taxon>
        <taxon>Lewinellaceae</taxon>
        <taxon>Flavilitoribacter</taxon>
    </lineage>
</organism>
<dbReference type="Pfam" id="PF14200">
    <property type="entry name" value="RicinB_lectin_2"/>
    <property type="match status" value="2"/>
</dbReference>
<evidence type="ECO:0000259" key="2">
    <source>
        <dbReference type="PROSITE" id="PS51412"/>
    </source>
</evidence>
<dbReference type="Proteomes" id="UP000223913">
    <property type="component" value="Unassembled WGS sequence"/>
</dbReference>
<dbReference type="SUPFAM" id="SSF50370">
    <property type="entry name" value="Ricin B-like lectins"/>
    <property type="match status" value="1"/>
</dbReference>
<evidence type="ECO:0000313" key="4">
    <source>
        <dbReference type="Proteomes" id="UP000223913"/>
    </source>
</evidence>
<dbReference type="Pfam" id="PF01823">
    <property type="entry name" value="MACPF"/>
    <property type="match status" value="1"/>
</dbReference>
<dbReference type="InterPro" id="IPR020864">
    <property type="entry name" value="MACPF"/>
</dbReference>
<gene>
    <name evidence="3" type="ORF">CRP01_27215</name>
</gene>
<dbReference type="Gene3D" id="2.80.10.50">
    <property type="match status" value="3"/>
</dbReference>
<dbReference type="EMBL" id="PDUD01000032">
    <property type="protein sequence ID" value="PHN03377.1"/>
    <property type="molecule type" value="Genomic_DNA"/>
</dbReference>
<feature type="transmembrane region" description="Helical" evidence="1">
    <location>
        <begin position="30"/>
        <end position="51"/>
    </location>
</feature>
<dbReference type="OrthoDB" id="273314at2"/>